<evidence type="ECO:0000313" key="4">
    <source>
        <dbReference type="Proteomes" id="UP001595848"/>
    </source>
</evidence>
<reference evidence="4" key="1">
    <citation type="journal article" date="2019" name="Int. J. Syst. Evol. Microbiol.">
        <title>The Global Catalogue of Microorganisms (GCM) 10K type strain sequencing project: providing services to taxonomists for standard genome sequencing and annotation.</title>
        <authorList>
            <consortium name="The Broad Institute Genomics Platform"/>
            <consortium name="The Broad Institute Genome Sequencing Center for Infectious Disease"/>
            <person name="Wu L."/>
            <person name="Ma J."/>
        </authorList>
    </citation>
    <scope>NUCLEOTIDE SEQUENCE [LARGE SCALE GENOMIC DNA]</scope>
    <source>
        <strain evidence="4">LMG 24813</strain>
    </source>
</reference>
<dbReference type="RefSeq" id="WP_217963687.1">
    <property type="nucleotide sequence ID" value="NZ_JAHTBN010000002.1"/>
</dbReference>
<comment type="caution">
    <text evidence="3">The sequence shown here is derived from an EMBL/GenBank/DDBJ whole genome shotgun (WGS) entry which is preliminary data.</text>
</comment>
<gene>
    <name evidence="3" type="ORF">ACFOY1_08330</name>
</gene>
<feature type="chain" id="PRO_5045219912" evidence="2">
    <location>
        <begin position="32"/>
        <end position="400"/>
    </location>
</feature>
<name>A0ABV8NXL5_9BURK</name>
<keyword evidence="4" id="KW-1185">Reference proteome</keyword>
<dbReference type="Pfam" id="PF13531">
    <property type="entry name" value="SBP_bac_11"/>
    <property type="match status" value="1"/>
</dbReference>
<proteinExistence type="predicted"/>
<evidence type="ECO:0000313" key="3">
    <source>
        <dbReference type="EMBL" id="MFC4200957.1"/>
    </source>
</evidence>
<sequence length="400" mass="43696">MRHAKLIQANKTLFMASALAAALMMAGFGHAAHAASGPSAAAASDGSTGLGIPDSGYSLDKLIEAAKKEPPITVVDATGKIKVMAKKFSEKYGIKTTGEKMSASNQEEILVREAQAHNVKHDVFNMSNLPDVTAQFLPQGIGVSWMPPDLKNETPPEYQHPAITSLNAWVWVYNPAVYGDTCPVKNMWALTDKKWKGKVSIPDPLLRNETMFWFNQIADNADTKMKAAYQEYFGKPLETKEPSAMAEWVKRFAANKIKVQKSDTDVGPIVGASTADNPVIGFVSAAIFTHAKNEHFPMAVCKQMTPWIGQLTPRVAVIAAGTKSPNASKLFVHYMMSAEGMLPQMEDGKISTNRNAKMPASEASGVDKLTAHMFANNSNSTPDDFKKLQFWRDLWTVSSR</sequence>
<protein>
    <submittedName>
        <fullName evidence="3">ABC transporter substrate-binding protein</fullName>
    </submittedName>
</protein>
<organism evidence="3 4">
    <name type="scientific">Candidimonas humi</name>
    <dbReference type="NCBI Taxonomy" id="683355"/>
    <lineage>
        <taxon>Bacteria</taxon>
        <taxon>Pseudomonadati</taxon>
        <taxon>Pseudomonadota</taxon>
        <taxon>Betaproteobacteria</taxon>
        <taxon>Burkholderiales</taxon>
        <taxon>Alcaligenaceae</taxon>
        <taxon>Candidimonas</taxon>
    </lineage>
</organism>
<keyword evidence="1 2" id="KW-0732">Signal</keyword>
<evidence type="ECO:0000256" key="1">
    <source>
        <dbReference type="ARBA" id="ARBA00022729"/>
    </source>
</evidence>
<dbReference type="PANTHER" id="PTHR30006:SF2">
    <property type="entry name" value="ABC TRANSPORTER SUBSTRATE-BINDING PROTEIN"/>
    <property type="match status" value="1"/>
</dbReference>
<accession>A0ABV8NXL5</accession>
<dbReference type="PANTHER" id="PTHR30006">
    <property type="entry name" value="THIAMINE-BINDING PERIPLASMIC PROTEIN-RELATED"/>
    <property type="match status" value="1"/>
</dbReference>
<dbReference type="Proteomes" id="UP001595848">
    <property type="component" value="Unassembled WGS sequence"/>
</dbReference>
<dbReference type="EMBL" id="JBHSBV010000003">
    <property type="protein sequence ID" value="MFC4200957.1"/>
    <property type="molecule type" value="Genomic_DNA"/>
</dbReference>
<feature type="signal peptide" evidence="2">
    <location>
        <begin position="1"/>
        <end position="31"/>
    </location>
</feature>
<evidence type="ECO:0000256" key="2">
    <source>
        <dbReference type="SAM" id="SignalP"/>
    </source>
</evidence>